<feature type="compositionally biased region" description="Acidic residues" evidence="1">
    <location>
        <begin position="121"/>
        <end position="162"/>
    </location>
</feature>
<evidence type="ECO:0000256" key="1">
    <source>
        <dbReference type="SAM" id="MobiDB-lite"/>
    </source>
</evidence>
<feature type="region of interest" description="Disordered" evidence="1">
    <location>
        <begin position="28"/>
        <end position="77"/>
    </location>
</feature>
<dbReference type="PANTHER" id="PTHR10775:SF182">
    <property type="entry name" value="TRANSPOSON, EN_SPM-LIKE, TRANSPOSASE-ASSOCIATED DOMAIN PROTEIN-RELATED"/>
    <property type="match status" value="1"/>
</dbReference>
<feature type="region of interest" description="Disordered" evidence="1">
    <location>
        <begin position="121"/>
        <end position="164"/>
    </location>
</feature>
<protein>
    <recommendedName>
        <fullName evidence="4">Transposon protein, putative, CACTA, En/Spm sub-class</fullName>
    </recommendedName>
</protein>
<gene>
    <name evidence="2" type="ORF">QYE76_013449</name>
</gene>
<accession>A0AAD8X788</accession>
<name>A0AAD8X788_LOLMU</name>
<comment type="caution">
    <text evidence="2">The sequence shown here is derived from an EMBL/GenBank/DDBJ whole genome shotgun (WGS) entry which is preliminary data.</text>
</comment>
<feature type="compositionally biased region" description="Basic and acidic residues" evidence="1">
    <location>
        <begin position="55"/>
        <end position="66"/>
    </location>
</feature>
<dbReference type="AlphaFoldDB" id="A0AAD8X788"/>
<sequence length="320" mass="35825">MEILPLIWSPPLHGTAVDSLMRIAAAGDANPRPHGCRGRGSPPPPPRLQALPGDASERRREPGRKEEEEEGSRGGPARLSLCLSRALVLLVLDSCHLLREGFMPSYYCWTKHGERGVMMEDNEEEEEDDDGYPNFPEYDDTAEGNEDNEVEDQEAPDEPADDDLGRAIADARRECETEKERLAFDKMIEDHNKLLYPTCEDGHKKLGSTLELLQWKAENGVTDSGFGKLLTIIKRKLPRGNELPASTYEVKKIVCPLGLDVQKIHACINDCILYRGEYENLDACPVCTALRYKIRRDDPGDVEGERPGRGFLPRLCGMLL</sequence>
<evidence type="ECO:0000313" key="2">
    <source>
        <dbReference type="EMBL" id="KAK1696752.1"/>
    </source>
</evidence>
<reference evidence="2" key="1">
    <citation type="submission" date="2023-07" db="EMBL/GenBank/DDBJ databases">
        <title>A chromosome-level genome assembly of Lolium multiflorum.</title>
        <authorList>
            <person name="Chen Y."/>
            <person name="Copetti D."/>
            <person name="Kolliker R."/>
            <person name="Studer B."/>
        </authorList>
    </citation>
    <scope>NUCLEOTIDE SEQUENCE</scope>
    <source>
        <strain evidence="2">02402/16</strain>
        <tissue evidence="2">Leaf</tissue>
    </source>
</reference>
<dbReference type="Proteomes" id="UP001231189">
    <property type="component" value="Unassembled WGS sequence"/>
</dbReference>
<keyword evidence="3" id="KW-1185">Reference proteome</keyword>
<evidence type="ECO:0000313" key="3">
    <source>
        <dbReference type="Proteomes" id="UP001231189"/>
    </source>
</evidence>
<proteinExistence type="predicted"/>
<dbReference type="PANTHER" id="PTHR10775">
    <property type="entry name" value="OS08G0208400 PROTEIN"/>
    <property type="match status" value="1"/>
</dbReference>
<dbReference type="EMBL" id="JAUUTY010000001">
    <property type="protein sequence ID" value="KAK1696752.1"/>
    <property type="molecule type" value="Genomic_DNA"/>
</dbReference>
<evidence type="ECO:0008006" key="4">
    <source>
        <dbReference type="Google" id="ProtNLM"/>
    </source>
</evidence>
<organism evidence="2 3">
    <name type="scientific">Lolium multiflorum</name>
    <name type="common">Italian ryegrass</name>
    <name type="synonym">Lolium perenne subsp. multiflorum</name>
    <dbReference type="NCBI Taxonomy" id="4521"/>
    <lineage>
        <taxon>Eukaryota</taxon>
        <taxon>Viridiplantae</taxon>
        <taxon>Streptophyta</taxon>
        <taxon>Embryophyta</taxon>
        <taxon>Tracheophyta</taxon>
        <taxon>Spermatophyta</taxon>
        <taxon>Magnoliopsida</taxon>
        <taxon>Liliopsida</taxon>
        <taxon>Poales</taxon>
        <taxon>Poaceae</taxon>
        <taxon>BOP clade</taxon>
        <taxon>Pooideae</taxon>
        <taxon>Poodae</taxon>
        <taxon>Poeae</taxon>
        <taxon>Poeae Chloroplast Group 2 (Poeae type)</taxon>
        <taxon>Loliodinae</taxon>
        <taxon>Loliinae</taxon>
        <taxon>Lolium</taxon>
    </lineage>
</organism>